<keyword evidence="3" id="KW-0050">Antiport</keyword>
<feature type="transmembrane region" description="Helical" evidence="10">
    <location>
        <begin position="197"/>
        <end position="219"/>
    </location>
</feature>
<evidence type="ECO:0000256" key="3">
    <source>
        <dbReference type="ARBA" id="ARBA00022449"/>
    </source>
</evidence>
<evidence type="ECO:0000256" key="7">
    <source>
        <dbReference type="ARBA" id="ARBA00023065"/>
    </source>
</evidence>
<evidence type="ECO:0000256" key="2">
    <source>
        <dbReference type="ARBA" id="ARBA00022448"/>
    </source>
</evidence>
<feature type="transmembrane region" description="Helical" evidence="10">
    <location>
        <begin position="393"/>
        <end position="416"/>
    </location>
</feature>
<keyword evidence="6 10" id="KW-1133">Transmembrane helix</keyword>
<dbReference type="PANTHER" id="PTHR43298">
    <property type="entry name" value="MULTIDRUG RESISTANCE PROTEIN NORM-RELATED"/>
    <property type="match status" value="1"/>
</dbReference>
<feature type="transmembrane region" description="Helical" evidence="10">
    <location>
        <begin position="282"/>
        <end position="308"/>
    </location>
</feature>
<dbReference type="InterPro" id="IPR002528">
    <property type="entry name" value="MATE_fam"/>
</dbReference>
<feature type="transmembrane region" description="Helical" evidence="10">
    <location>
        <begin position="100"/>
        <end position="120"/>
    </location>
</feature>
<reference evidence="11 12" key="1">
    <citation type="submission" date="2012-05" db="EMBL/GenBank/DDBJ databases">
        <authorList>
            <person name="Weinstock G."/>
            <person name="Sodergren E."/>
            <person name="Lobos E.A."/>
            <person name="Fulton L."/>
            <person name="Fulton R."/>
            <person name="Courtney L."/>
            <person name="Fronick C."/>
            <person name="O'Laughlin M."/>
            <person name="Godfrey J."/>
            <person name="Wilson R.M."/>
            <person name="Miner T."/>
            <person name="Farmer C."/>
            <person name="Delehaunty K."/>
            <person name="Cordes M."/>
            <person name="Minx P."/>
            <person name="Tomlinson C."/>
            <person name="Chen J."/>
            <person name="Wollam A."/>
            <person name="Pepin K.H."/>
            <person name="Bhonagiri V."/>
            <person name="Zhang X."/>
            <person name="Suruliraj S."/>
            <person name="Warren W."/>
            <person name="Mitreva M."/>
            <person name="Mardis E.R."/>
            <person name="Wilson R.K."/>
        </authorList>
    </citation>
    <scope>NUCLEOTIDE SEQUENCE [LARGE SCALE GENOMIC DNA]</scope>
    <source>
        <strain evidence="11 12">F0037</strain>
    </source>
</reference>
<feature type="transmembrane region" description="Helical" evidence="10">
    <location>
        <begin position="422"/>
        <end position="444"/>
    </location>
</feature>
<keyword evidence="5 10" id="KW-0812">Transmembrane</keyword>
<evidence type="ECO:0000256" key="8">
    <source>
        <dbReference type="ARBA" id="ARBA00023136"/>
    </source>
</evidence>
<keyword evidence="7" id="KW-0406">Ion transport</keyword>
<keyword evidence="4" id="KW-1003">Cell membrane</keyword>
<proteinExistence type="predicted"/>
<dbReference type="AlphaFoldDB" id="L1NFZ4"/>
<comment type="caution">
    <text evidence="11">The sequence shown here is derived from an EMBL/GenBank/DDBJ whole genome shotgun (WGS) entry which is preliminary data.</text>
</comment>
<dbReference type="RefSeq" id="WP_005468837.1">
    <property type="nucleotide sequence ID" value="NZ_KB291043.1"/>
</dbReference>
<accession>L1NFZ4</accession>
<feature type="transmembrane region" description="Helical" evidence="10">
    <location>
        <begin position="18"/>
        <end position="38"/>
    </location>
</feature>
<sequence length="452" mass="50067">MSTWNNYWVARRHALRELLAIGLPIILGQLGIISVNFADNIMVGKYHTDALASASFVNNIFSVFFVLGMGFTYGLTPLVSSSFARGDQSRLGRLLRHSSLLNLWVGGALTLALLLIYALLEQFKLPPHLLSQVRSYFILQLISFVVFMASGALKQFFDGIGRTRVPMWIILSSNALNILGNYLLIFGELGAPELGLLGAGLSTLIARVYMLIALIYILHRSRDLRTPYRTFRERGWRTPYIQRLFRLGLPIGVQMGVEAGAWTFAILLITPLGVDALAVHQILVTLTLLGYLIYYGLGAATTILVSRAHSIGDHRQARQTAGIALALAEGTALVVMLGLLVMRHQVGYIFSDDPAVILMTSIAVIPMALYQPGDALQVIYGNALRGMEDVKRMTLYACAIHLILAPSLSYIFGFLWGIEDVGLRLTAIWSSFPISLLLLGIFLYKRFYQITR</sequence>
<evidence type="ECO:0000256" key="10">
    <source>
        <dbReference type="SAM" id="Phobius"/>
    </source>
</evidence>
<dbReference type="HOGENOM" id="CLU_012893_6_0_10"/>
<dbReference type="CDD" id="cd13131">
    <property type="entry name" value="MATE_NorM_like"/>
    <property type="match status" value="1"/>
</dbReference>
<dbReference type="NCBIfam" id="TIGR00797">
    <property type="entry name" value="matE"/>
    <property type="match status" value="1"/>
</dbReference>
<feature type="transmembrane region" description="Helical" evidence="10">
    <location>
        <begin position="354"/>
        <end position="372"/>
    </location>
</feature>
<evidence type="ECO:0000313" key="11">
    <source>
        <dbReference type="EMBL" id="EKY02246.1"/>
    </source>
</evidence>
<dbReference type="InterPro" id="IPR048279">
    <property type="entry name" value="MdtK-like"/>
</dbReference>
<dbReference type="PIRSF" id="PIRSF006603">
    <property type="entry name" value="DinF"/>
    <property type="match status" value="1"/>
</dbReference>
<feature type="transmembrane region" description="Helical" evidence="10">
    <location>
        <begin position="320"/>
        <end position="342"/>
    </location>
</feature>
<dbReference type="PATRIC" id="fig|1127696.3.peg.564"/>
<keyword evidence="8 10" id="KW-0472">Membrane</keyword>
<feature type="transmembrane region" description="Helical" evidence="10">
    <location>
        <begin position="165"/>
        <end position="185"/>
    </location>
</feature>
<dbReference type="GO" id="GO:0042910">
    <property type="term" value="F:xenobiotic transmembrane transporter activity"/>
    <property type="evidence" value="ECO:0007669"/>
    <property type="project" value="InterPro"/>
</dbReference>
<dbReference type="EMBL" id="AMEQ01000018">
    <property type="protein sequence ID" value="EKY02246.1"/>
    <property type="molecule type" value="Genomic_DNA"/>
</dbReference>
<evidence type="ECO:0000256" key="1">
    <source>
        <dbReference type="ARBA" id="ARBA00004651"/>
    </source>
</evidence>
<name>L1NFZ4_9PORP</name>
<organism evidence="11 12">
    <name type="scientific">Porphyromonas catoniae F0037</name>
    <dbReference type="NCBI Taxonomy" id="1127696"/>
    <lineage>
        <taxon>Bacteria</taxon>
        <taxon>Pseudomonadati</taxon>
        <taxon>Bacteroidota</taxon>
        <taxon>Bacteroidia</taxon>
        <taxon>Bacteroidales</taxon>
        <taxon>Porphyromonadaceae</taxon>
        <taxon>Porphyromonas</taxon>
    </lineage>
</organism>
<evidence type="ECO:0000256" key="4">
    <source>
        <dbReference type="ARBA" id="ARBA00022475"/>
    </source>
</evidence>
<dbReference type="GO" id="GO:0005886">
    <property type="term" value="C:plasma membrane"/>
    <property type="evidence" value="ECO:0007669"/>
    <property type="project" value="UniProtKB-SubCell"/>
</dbReference>
<protein>
    <recommendedName>
        <fullName evidence="9">Multidrug-efflux transporter</fullName>
    </recommendedName>
</protein>
<dbReference type="STRING" id="1127696.HMPREF9134_00635"/>
<evidence type="ECO:0000256" key="9">
    <source>
        <dbReference type="ARBA" id="ARBA00031636"/>
    </source>
</evidence>
<feature type="transmembrane region" description="Helical" evidence="10">
    <location>
        <begin position="135"/>
        <end position="153"/>
    </location>
</feature>
<dbReference type="Pfam" id="PF01554">
    <property type="entry name" value="MatE"/>
    <property type="match status" value="2"/>
</dbReference>
<comment type="subcellular location">
    <subcellularLocation>
        <location evidence="1">Cell membrane</location>
        <topology evidence="1">Multi-pass membrane protein</topology>
    </subcellularLocation>
</comment>
<keyword evidence="2" id="KW-0813">Transport</keyword>
<evidence type="ECO:0000313" key="12">
    <source>
        <dbReference type="Proteomes" id="UP000010408"/>
    </source>
</evidence>
<dbReference type="Proteomes" id="UP000010408">
    <property type="component" value="Unassembled WGS sequence"/>
</dbReference>
<evidence type="ECO:0000256" key="6">
    <source>
        <dbReference type="ARBA" id="ARBA00022989"/>
    </source>
</evidence>
<gene>
    <name evidence="11" type="ORF">HMPREF9134_00635</name>
</gene>
<feature type="transmembrane region" description="Helical" evidence="10">
    <location>
        <begin position="244"/>
        <end position="270"/>
    </location>
</feature>
<dbReference type="GO" id="GO:0006811">
    <property type="term" value="P:monoatomic ion transport"/>
    <property type="evidence" value="ECO:0007669"/>
    <property type="project" value="UniProtKB-KW"/>
</dbReference>
<dbReference type="InterPro" id="IPR050222">
    <property type="entry name" value="MATE_MdtK"/>
</dbReference>
<dbReference type="PANTHER" id="PTHR43298:SF2">
    <property type="entry name" value="FMN_FAD EXPORTER YEEO-RELATED"/>
    <property type="match status" value="1"/>
</dbReference>
<feature type="transmembrane region" description="Helical" evidence="10">
    <location>
        <begin position="58"/>
        <end position="79"/>
    </location>
</feature>
<dbReference type="eggNOG" id="COG0534">
    <property type="taxonomic scope" value="Bacteria"/>
</dbReference>
<dbReference type="GO" id="GO:0015297">
    <property type="term" value="F:antiporter activity"/>
    <property type="evidence" value="ECO:0007669"/>
    <property type="project" value="UniProtKB-KW"/>
</dbReference>
<evidence type="ECO:0000256" key="5">
    <source>
        <dbReference type="ARBA" id="ARBA00022692"/>
    </source>
</evidence>